<dbReference type="Pfam" id="PF07331">
    <property type="entry name" value="TctB"/>
    <property type="match status" value="1"/>
</dbReference>
<dbReference type="PANTHER" id="PTHR35342:SF5">
    <property type="entry name" value="TRICARBOXYLIC TRANSPORT PROTEIN"/>
    <property type="match status" value="1"/>
</dbReference>
<evidence type="ECO:0000313" key="3">
    <source>
        <dbReference type="EMBL" id="RCK50073.1"/>
    </source>
</evidence>
<dbReference type="Pfam" id="PF01970">
    <property type="entry name" value="TctA"/>
    <property type="match status" value="1"/>
</dbReference>
<sequence>MFELLIDAFFLVLAPERLMYLSFGVVLGLMLGILPGVGGVAGLALLLPFTFSMDPVSAFAFMLGLASVAATSDTIPAVLFGVPGTQASQATVIDGHAMARKGEAGRALSAAYVSSVIGGLFGAALLALAVPALRPIMLYIGSPELLACSVLGISMVAVLSGSSPLRGLSVAGLGIMLSMIGSDPQGGSLRWTFGTTYLYDGLPLLPIALGLFALPELCDLAIRRMPIISQSKYNVREGMLTGARDAIKNIWLIFRCSGLGACLGALPGLGSSIIDWFAYGFAARSVKGARETFGTGDVRGVIAPESANNAATSGALVPTIAFGVPGSASMSILLGAFLIHGLQPGPAMLTTHLDITYSMVWSIAIANILGAGVCFALSGQMSKIATLRYTLIMPIILSIVYLGAFQGNRDWGDLFALLFFGVLGWVMKSLRWPRPPLILGFVLGGIIERYMFISTARYSYEWLFKPIVIVLLALAALMILRPFISELLAQRKDGSAGVKIHAPSFRLTDIFTMGLICVLVWMVFEATTYTDMAALGPLIVGWFSLGCLVLSLTNQIFRRPARGDSLAIGQSSSRKEVHLDLVEDYNGLPVGKIILRAGVFFGWMIAFMISMAIIGLIPTVLLFVVVYMRAENREPWKLVLPLAIGATVFVYVVFDLFLAIPWPETILGKLLPVLQMIPSV</sequence>
<dbReference type="InterPro" id="IPR009936">
    <property type="entry name" value="DUF1468"/>
</dbReference>
<dbReference type="InterPro" id="IPR002823">
    <property type="entry name" value="DUF112_TM"/>
</dbReference>
<organism evidence="3 4">
    <name type="scientific">Thalassospira xiamenensis</name>
    <dbReference type="NCBI Taxonomy" id="220697"/>
    <lineage>
        <taxon>Bacteria</taxon>
        <taxon>Pseudomonadati</taxon>
        <taxon>Pseudomonadota</taxon>
        <taxon>Alphaproteobacteria</taxon>
        <taxon>Rhodospirillales</taxon>
        <taxon>Thalassospiraceae</taxon>
        <taxon>Thalassospira</taxon>
    </lineage>
</organism>
<protein>
    <recommendedName>
        <fullName evidence="5">TctA family transporter</fullName>
    </recommendedName>
</protein>
<dbReference type="RefSeq" id="WP_062959139.1">
    <property type="nucleotide sequence ID" value="NZ_JPWG01000014.1"/>
</dbReference>
<evidence type="ECO:0000313" key="4">
    <source>
        <dbReference type="Proteomes" id="UP000252266"/>
    </source>
</evidence>
<feature type="domain" description="DUF112" evidence="1">
    <location>
        <begin position="18"/>
        <end position="439"/>
    </location>
</feature>
<dbReference type="PANTHER" id="PTHR35342">
    <property type="entry name" value="TRICARBOXYLIC TRANSPORT PROTEIN"/>
    <property type="match status" value="1"/>
</dbReference>
<dbReference type="EMBL" id="JPWJ01000006">
    <property type="protein sequence ID" value="RCK50073.1"/>
    <property type="molecule type" value="Genomic_DNA"/>
</dbReference>
<comment type="caution">
    <text evidence="3">The sequence shown here is derived from an EMBL/GenBank/DDBJ whole genome shotgun (WGS) entry which is preliminary data.</text>
</comment>
<accession>A0A367X8U0</accession>
<dbReference type="AlphaFoldDB" id="A0A367X8U0"/>
<proteinExistence type="predicted"/>
<evidence type="ECO:0000259" key="2">
    <source>
        <dbReference type="Pfam" id="PF07331"/>
    </source>
</evidence>
<evidence type="ECO:0000259" key="1">
    <source>
        <dbReference type="Pfam" id="PF01970"/>
    </source>
</evidence>
<gene>
    <name evidence="3" type="ORF">TH44_12515</name>
</gene>
<name>A0A367X8U0_9PROT</name>
<feature type="domain" description="DUF1468" evidence="2">
    <location>
        <begin position="515"/>
        <end position="663"/>
    </location>
</feature>
<reference evidence="3 4" key="1">
    <citation type="submission" date="2014-07" db="EMBL/GenBank/DDBJ databases">
        <title>Draft genome sequence of Thalassospira xiamenensis IB13.</title>
        <authorList>
            <person name="Lai Q."/>
            <person name="Shao Z."/>
        </authorList>
    </citation>
    <scope>NUCLEOTIDE SEQUENCE [LARGE SCALE GENOMIC DNA]</scope>
    <source>
        <strain evidence="3 4">IB13</strain>
    </source>
</reference>
<dbReference type="Proteomes" id="UP000252266">
    <property type="component" value="Unassembled WGS sequence"/>
</dbReference>
<evidence type="ECO:0008006" key="5">
    <source>
        <dbReference type="Google" id="ProtNLM"/>
    </source>
</evidence>